<accession>A0A917EXW4</accession>
<evidence type="ECO:0000313" key="5">
    <source>
        <dbReference type="EMBL" id="GGF20590.1"/>
    </source>
</evidence>
<name>A0A917EXW4_HALAA</name>
<dbReference type="GO" id="GO:0006508">
    <property type="term" value="P:proteolysis"/>
    <property type="evidence" value="ECO:0007669"/>
    <property type="project" value="UniProtKB-KW"/>
</dbReference>
<sequence length="221" mass="24139">MRNTHLFLIGSGPPMPNLLAKSFAHLKEEGPVVLLYSPREGVEIEKYASAYTEPILSYSPHAAFSYISIKEHYSKDELDTLKSAGAVMIGGGDTVKYQRNIVDTDLAPVIRGLHKQGVPIAGYSAGALIAPETCAISAKDNAEGIILYKEGLGLIENIALSAHYLRWQDQSHLRQIVRNLKVGVGYGVDDQSGIYITEKGLKAIEGYVYMERLSCVREGKG</sequence>
<dbReference type="Gene3D" id="3.40.50.880">
    <property type="match status" value="1"/>
</dbReference>
<dbReference type="CDD" id="cd03129">
    <property type="entry name" value="GAT1_Peptidase_E_like"/>
    <property type="match status" value="1"/>
</dbReference>
<evidence type="ECO:0000256" key="4">
    <source>
        <dbReference type="ARBA" id="ARBA00022825"/>
    </source>
</evidence>
<gene>
    <name evidence="5" type="ORF">GCM10010954_19190</name>
</gene>
<evidence type="ECO:0000313" key="6">
    <source>
        <dbReference type="Proteomes" id="UP000660110"/>
    </source>
</evidence>
<evidence type="ECO:0000256" key="1">
    <source>
        <dbReference type="ARBA" id="ARBA00006534"/>
    </source>
</evidence>
<dbReference type="SUPFAM" id="SSF52317">
    <property type="entry name" value="Class I glutamine amidotransferase-like"/>
    <property type="match status" value="1"/>
</dbReference>
<evidence type="ECO:0000256" key="2">
    <source>
        <dbReference type="ARBA" id="ARBA00022670"/>
    </source>
</evidence>
<keyword evidence="2" id="KW-0645">Protease</keyword>
<comment type="similarity">
    <text evidence="1">Belongs to the peptidase S51 family.</text>
</comment>
<organism evidence="5 6">
    <name type="scientific">Halobacillus andaensis</name>
    <dbReference type="NCBI Taxonomy" id="1176239"/>
    <lineage>
        <taxon>Bacteria</taxon>
        <taxon>Bacillati</taxon>
        <taxon>Bacillota</taxon>
        <taxon>Bacilli</taxon>
        <taxon>Bacillales</taxon>
        <taxon>Bacillaceae</taxon>
        <taxon>Halobacillus</taxon>
    </lineage>
</organism>
<evidence type="ECO:0008006" key="7">
    <source>
        <dbReference type="Google" id="ProtNLM"/>
    </source>
</evidence>
<proteinExistence type="inferred from homology"/>
<dbReference type="Pfam" id="PF03575">
    <property type="entry name" value="Peptidase_S51"/>
    <property type="match status" value="1"/>
</dbReference>
<keyword evidence="4" id="KW-0720">Serine protease</keyword>
<reference evidence="5" key="2">
    <citation type="submission" date="2020-09" db="EMBL/GenBank/DDBJ databases">
        <authorList>
            <person name="Sun Q."/>
            <person name="Zhou Y."/>
        </authorList>
    </citation>
    <scope>NUCLEOTIDE SEQUENCE</scope>
    <source>
        <strain evidence="5">CGMCC 1.12153</strain>
    </source>
</reference>
<dbReference type="EMBL" id="BMEL01000002">
    <property type="protein sequence ID" value="GGF20590.1"/>
    <property type="molecule type" value="Genomic_DNA"/>
</dbReference>
<dbReference type="RefSeq" id="WP_188377265.1">
    <property type="nucleotide sequence ID" value="NZ_BMEL01000002.1"/>
</dbReference>
<keyword evidence="3" id="KW-0378">Hydrolase</keyword>
<dbReference type="GO" id="GO:0008236">
    <property type="term" value="F:serine-type peptidase activity"/>
    <property type="evidence" value="ECO:0007669"/>
    <property type="project" value="UniProtKB-KW"/>
</dbReference>
<keyword evidence="6" id="KW-1185">Reference proteome</keyword>
<comment type="caution">
    <text evidence="5">The sequence shown here is derived from an EMBL/GenBank/DDBJ whole genome shotgun (WGS) entry which is preliminary data.</text>
</comment>
<reference evidence="5" key="1">
    <citation type="journal article" date="2014" name="Int. J. Syst. Evol. Microbiol.">
        <title>Complete genome sequence of Corynebacterium casei LMG S-19264T (=DSM 44701T), isolated from a smear-ripened cheese.</title>
        <authorList>
            <consortium name="US DOE Joint Genome Institute (JGI-PGF)"/>
            <person name="Walter F."/>
            <person name="Albersmeier A."/>
            <person name="Kalinowski J."/>
            <person name="Ruckert C."/>
        </authorList>
    </citation>
    <scope>NUCLEOTIDE SEQUENCE</scope>
    <source>
        <strain evidence="5">CGMCC 1.12153</strain>
    </source>
</reference>
<dbReference type="Proteomes" id="UP000660110">
    <property type="component" value="Unassembled WGS sequence"/>
</dbReference>
<dbReference type="InterPro" id="IPR029062">
    <property type="entry name" value="Class_I_gatase-like"/>
</dbReference>
<dbReference type="InterPro" id="IPR005320">
    <property type="entry name" value="Peptidase_S51"/>
</dbReference>
<evidence type="ECO:0000256" key="3">
    <source>
        <dbReference type="ARBA" id="ARBA00022801"/>
    </source>
</evidence>
<dbReference type="AlphaFoldDB" id="A0A917EXW4"/>
<protein>
    <recommendedName>
        <fullName evidence="7">Cyanophycinase</fullName>
    </recommendedName>
</protein>